<dbReference type="Pfam" id="PF04191">
    <property type="entry name" value="PEMT"/>
    <property type="match status" value="1"/>
</dbReference>
<dbReference type="RefSeq" id="XP_005537839.1">
    <property type="nucleotide sequence ID" value="XM_005537782.1"/>
</dbReference>
<keyword evidence="6" id="KW-0472">Membrane</keyword>
<proteinExistence type="predicted"/>
<dbReference type="UniPathway" id="UPA00753"/>
<keyword evidence="8" id="KW-1208">Phospholipid metabolism</keyword>
<sequence>MTFLAGDELAFVPAALCRETLSPLWGRSTSRRHSGRTGLACTPSSRAQRATLLMRKVDEAPKASKSAPEIVDATPANESVTVELGEKLQKVLESIEKIPEAISKKIANFDVEKFSRDSAAYWKRVLDNTVAGEWFNRGETYVVIQLALILLILRDPGALDPVFGFLMGPVPLFLGIYVVVQAIRELGPENFVPWVKPPASAALKTDGLYGLMRHPIYTGIVLTSFGFSTVSHSPERLVLTLALFYFFTRKATEEEKYLIERFGKEYEEYAARVKAFIPNVF</sequence>
<evidence type="ECO:0000256" key="6">
    <source>
        <dbReference type="ARBA" id="ARBA00023136"/>
    </source>
</evidence>
<keyword evidence="7" id="KW-0594">Phospholipid biosynthesis</keyword>
<dbReference type="GO" id="GO:0004671">
    <property type="term" value="F:protein C-terminal S-isoprenylcysteine carboxyl O-methyltransferase activity"/>
    <property type="evidence" value="ECO:0007669"/>
    <property type="project" value="TreeGrafter"/>
</dbReference>
<reference evidence="9 10" key="1">
    <citation type="journal article" date="2004" name="Nature">
        <title>Genome sequence of the ultrasmall unicellular red alga Cyanidioschyzon merolae 10D.</title>
        <authorList>
            <person name="Matsuzaki M."/>
            <person name="Misumi O."/>
            <person name="Shin-i T."/>
            <person name="Maruyama S."/>
            <person name="Takahara M."/>
            <person name="Miyagishima S."/>
            <person name="Mori T."/>
            <person name="Nishida K."/>
            <person name="Yagisawa F."/>
            <person name="Nishida K."/>
            <person name="Yoshida Y."/>
            <person name="Nishimura Y."/>
            <person name="Nakao S."/>
            <person name="Kobayashi T."/>
            <person name="Momoyama Y."/>
            <person name="Higashiyama T."/>
            <person name="Minoda A."/>
            <person name="Sano M."/>
            <person name="Nomoto H."/>
            <person name="Oishi K."/>
            <person name="Hayashi H."/>
            <person name="Ohta F."/>
            <person name="Nishizaka S."/>
            <person name="Haga S."/>
            <person name="Miura S."/>
            <person name="Morishita T."/>
            <person name="Kabeya Y."/>
            <person name="Terasawa K."/>
            <person name="Suzuki Y."/>
            <person name="Ishii Y."/>
            <person name="Asakawa S."/>
            <person name="Takano H."/>
            <person name="Ohta N."/>
            <person name="Kuroiwa H."/>
            <person name="Tanaka K."/>
            <person name="Shimizu N."/>
            <person name="Sugano S."/>
            <person name="Sato N."/>
            <person name="Nozaki H."/>
            <person name="Ogasawara N."/>
            <person name="Kohara Y."/>
            <person name="Kuroiwa T."/>
        </authorList>
    </citation>
    <scope>NUCLEOTIDE SEQUENCE [LARGE SCALE GENOMIC DNA]</scope>
    <source>
        <strain evidence="9 10">10D</strain>
    </source>
</reference>
<evidence type="ECO:0000256" key="1">
    <source>
        <dbReference type="ARBA" id="ARBA00004127"/>
    </source>
</evidence>
<evidence type="ECO:0000256" key="4">
    <source>
        <dbReference type="ARBA" id="ARBA00022989"/>
    </source>
</evidence>
<dbReference type="HOGENOM" id="CLU_991626_0_0_1"/>
<dbReference type="PANTHER" id="PTHR12714:SF26">
    <property type="entry name" value="ISOPRENYLCYSTEINE CARBOXYLMETHYLTRANSFERASE FAMILY PROTEIN"/>
    <property type="match status" value="1"/>
</dbReference>
<dbReference type="InterPro" id="IPR007318">
    <property type="entry name" value="Phopholipid_MeTrfase"/>
</dbReference>
<dbReference type="Gramene" id="CMP173CT">
    <property type="protein sequence ID" value="CMP173CT"/>
    <property type="gene ID" value="CMP173C"/>
</dbReference>
<keyword evidence="3" id="KW-0812">Transmembrane</keyword>
<name>M1VK64_CYAM1</name>
<evidence type="ECO:0000256" key="3">
    <source>
        <dbReference type="ARBA" id="ARBA00022692"/>
    </source>
</evidence>
<keyword evidence="5" id="KW-0443">Lipid metabolism</keyword>
<accession>M1VK64</accession>
<evidence type="ECO:0000313" key="9">
    <source>
        <dbReference type="EMBL" id="BAM81803.1"/>
    </source>
</evidence>
<evidence type="ECO:0000313" key="10">
    <source>
        <dbReference type="Proteomes" id="UP000007014"/>
    </source>
</evidence>
<reference evidence="9 10" key="2">
    <citation type="journal article" date="2007" name="BMC Biol.">
        <title>A 100%-complete sequence reveals unusually simple genomic features in the hot-spring red alga Cyanidioschyzon merolae.</title>
        <authorList>
            <person name="Nozaki H."/>
            <person name="Takano H."/>
            <person name="Misumi O."/>
            <person name="Terasawa K."/>
            <person name="Matsuzaki M."/>
            <person name="Maruyama S."/>
            <person name="Nishida K."/>
            <person name="Yagisawa F."/>
            <person name="Yoshida Y."/>
            <person name="Fujiwara T."/>
            <person name="Takio S."/>
            <person name="Tamura K."/>
            <person name="Chung S.J."/>
            <person name="Nakamura S."/>
            <person name="Kuroiwa H."/>
            <person name="Tanaka K."/>
            <person name="Sato N."/>
            <person name="Kuroiwa T."/>
        </authorList>
    </citation>
    <scope>NUCLEOTIDE SEQUENCE [LARGE SCALE GENOMIC DNA]</scope>
    <source>
        <strain evidence="9 10">10D</strain>
    </source>
</reference>
<dbReference type="GeneID" id="16996116"/>
<keyword evidence="10" id="KW-1185">Reference proteome</keyword>
<evidence type="ECO:0000256" key="7">
    <source>
        <dbReference type="ARBA" id="ARBA00023209"/>
    </source>
</evidence>
<evidence type="ECO:0000256" key="2">
    <source>
        <dbReference type="ARBA" id="ARBA00022516"/>
    </source>
</evidence>
<dbReference type="OMA" id="NFMAGEW"/>
<dbReference type="KEGG" id="cme:CYME_CMP173C"/>
<evidence type="ECO:0000256" key="8">
    <source>
        <dbReference type="ARBA" id="ARBA00023264"/>
    </source>
</evidence>
<dbReference type="Proteomes" id="UP000007014">
    <property type="component" value="Chromosome 16"/>
</dbReference>
<dbReference type="AlphaFoldDB" id="M1VK64"/>
<keyword evidence="4" id="KW-1133">Transmembrane helix</keyword>
<comment type="subcellular location">
    <subcellularLocation>
        <location evidence="1">Endomembrane system</location>
        <topology evidence="1">Multi-pass membrane protein</topology>
    </subcellularLocation>
</comment>
<dbReference type="GO" id="GO:0005783">
    <property type="term" value="C:endoplasmic reticulum"/>
    <property type="evidence" value="ECO:0007669"/>
    <property type="project" value="TreeGrafter"/>
</dbReference>
<protein>
    <submittedName>
        <fullName evidence="9">Similar to protein-S-isoprenylcysteine O-methyltransferase</fullName>
    </submittedName>
</protein>
<dbReference type="EMBL" id="AP006498">
    <property type="protein sequence ID" value="BAM81803.1"/>
    <property type="molecule type" value="Genomic_DNA"/>
</dbReference>
<dbReference type="PANTHER" id="PTHR12714">
    <property type="entry name" value="PROTEIN-S ISOPRENYLCYSTEINE O-METHYLTRANSFERASE"/>
    <property type="match status" value="1"/>
</dbReference>
<dbReference type="OrthoDB" id="422086at2759"/>
<organism evidence="9 10">
    <name type="scientific">Cyanidioschyzon merolae (strain NIES-3377 / 10D)</name>
    <name type="common">Unicellular red alga</name>
    <dbReference type="NCBI Taxonomy" id="280699"/>
    <lineage>
        <taxon>Eukaryota</taxon>
        <taxon>Rhodophyta</taxon>
        <taxon>Bangiophyceae</taxon>
        <taxon>Cyanidiales</taxon>
        <taxon>Cyanidiaceae</taxon>
        <taxon>Cyanidioschyzon</taxon>
    </lineage>
</organism>
<dbReference type="Gene3D" id="1.20.120.1630">
    <property type="match status" value="1"/>
</dbReference>
<keyword evidence="2" id="KW-0444">Lipid biosynthesis</keyword>
<dbReference type="GO" id="GO:0006656">
    <property type="term" value="P:phosphatidylcholine biosynthetic process"/>
    <property type="evidence" value="ECO:0007669"/>
    <property type="project" value="UniProtKB-UniPathway"/>
</dbReference>
<gene>
    <name evidence="9" type="ORF">CYME_CMP173C</name>
</gene>
<evidence type="ECO:0000256" key="5">
    <source>
        <dbReference type="ARBA" id="ARBA00023098"/>
    </source>
</evidence>